<evidence type="ECO:0000313" key="4">
    <source>
        <dbReference type="Proteomes" id="UP000027987"/>
    </source>
</evidence>
<dbReference type="PROSITE" id="PS50005">
    <property type="entry name" value="TPR"/>
    <property type="match status" value="2"/>
</dbReference>
<dbReference type="InterPro" id="IPR026634">
    <property type="entry name" value="TPST-like"/>
</dbReference>
<keyword evidence="4" id="KW-1185">Reference proteome</keyword>
<dbReference type="Pfam" id="PF13469">
    <property type="entry name" value="Sulfotransfer_3"/>
    <property type="match status" value="1"/>
</dbReference>
<evidence type="ECO:0000256" key="2">
    <source>
        <dbReference type="PROSITE-ProRule" id="PRU00339"/>
    </source>
</evidence>
<evidence type="ECO:0000256" key="1">
    <source>
        <dbReference type="ARBA" id="ARBA00022679"/>
    </source>
</evidence>
<dbReference type="InterPro" id="IPR027417">
    <property type="entry name" value="P-loop_NTPase"/>
</dbReference>
<dbReference type="KEGG" id="dja:HY57_05520"/>
<name>A0A075K3J3_9GAMM</name>
<dbReference type="HOGENOM" id="CLU_017034_0_0_6"/>
<dbReference type="SUPFAM" id="SSF48452">
    <property type="entry name" value="TPR-like"/>
    <property type="match status" value="2"/>
</dbReference>
<dbReference type="PANTHER" id="PTHR12788:SF10">
    <property type="entry name" value="PROTEIN-TYROSINE SULFOTRANSFERASE"/>
    <property type="match status" value="1"/>
</dbReference>
<dbReference type="EMBL" id="CP008884">
    <property type="protein sequence ID" value="AIF46758.1"/>
    <property type="molecule type" value="Genomic_DNA"/>
</dbReference>
<feature type="repeat" description="TPR" evidence="2">
    <location>
        <begin position="110"/>
        <end position="143"/>
    </location>
</feature>
<protein>
    <submittedName>
        <fullName evidence="3">Sulfotransferase</fullName>
    </submittedName>
</protein>
<organism evidence="3 4">
    <name type="scientific">Dyella japonica A8</name>
    <dbReference type="NCBI Taxonomy" id="1217721"/>
    <lineage>
        <taxon>Bacteria</taxon>
        <taxon>Pseudomonadati</taxon>
        <taxon>Pseudomonadota</taxon>
        <taxon>Gammaproteobacteria</taxon>
        <taxon>Lysobacterales</taxon>
        <taxon>Rhodanobacteraceae</taxon>
        <taxon>Dyella</taxon>
    </lineage>
</organism>
<evidence type="ECO:0000313" key="3">
    <source>
        <dbReference type="EMBL" id="AIF46758.1"/>
    </source>
</evidence>
<dbReference type="STRING" id="1217721.HY57_05520"/>
<reference evidence="3 4" key="1">
    <citation type="submission" date="2014-07" db="EMBL/GenBank/DDBJ databases">
        <title>Complete Genome Sequence of Dyella japonica Strain A8 Isolated from Malaysian Tropical Soil.</title>
        <authorList>
            <person name="Hui R.K.H."/>
            <person name="Chen J.-W."/>
            <person name="Chan K.-G."/>
            <person name="Leung F.C.C."/>
        </authorList>
    </citation>
    <scope>NUCLEOTIDE SEQUENCE [LARGE SCALE GENOMIC DNA]</scope>
    <source>
        <strain evidence="3 4">A8</strain>
    </source>
</reference>
<sequence>MTNHSPSTAERTARMLAAYNRGDLATVLSLGEPLRDTEDSDETALLLLGAAQQGNGQLQDALDSFQRLVRRHPQVPEYWNNLSVVARQLGDLESAEHALLQARTLAPQEAQVHYNLGLLYAQQQRWLQARHALLDAVQLIPGFVDARLQAAHACHQCGDNQGEEAMLAGAATWPPQPAEQALLLATMLSGQGDQATAFHVLSQAELPDGPDAQAMSWRLAVLRGAMHERSNQTELAQAELDRIPAHVLASPQDHAPALITALWQARAAIALRRGQPELAAELYEHLLARDDAPEASATAAFGLAGARDKQGRREEAWQAAERAHAIQWNLASALVPELTVEGSHALTMTAHGVSHREHDRWTPLTAPSSRESPVFVVGFPRSGTTLLEQMLDSHPDFRSMDERGFVYELIGRMQAAGQSYPNDLARMTQGEANQLRAIYGDMAAKVLPDLGQRRLVDKNPLNMLCLPMIARLFPEARIIMCLRHPCDVLLSCYMLPFRSPPFMVLCSSLQRLAEGYVQAFEHWYRQVEVFAPRVLEWRYESVVSRFDEHVVRLGQFLDVDDTAPMAHFAEHARAKGYISTPSYAQVTEGIHRKAVNRWHAYREKFEPVLPILRPVMARLGYDE</sequence>
<feature type="repeat" description="TPR" evidence="2">
    <location>
        <begin position="42"/>
        <end position="75"/>
    </location>
</feature>
<dbReference type="SUPFAM" id="SSF52540">
    <property type="entry name" value="P-loop containing nucleoside triphosphate hydrolases"/>
    <property type="match status" value="1"/>
</dbReference>
<dbReference type="PANTHER" id="PTHR12788">
    <property type="entry name" value="PROTEIN-TYROSINE SULFOTRANSFERASE 2"/>
    <property type="match status" value="1"/>
</dbReference>
<dbReference type="PATRIC" id="fig|1217721.7.peg.1155"/>
<dbReference type="RefSeq" id="WP_019465819.1">
    <property type="nucleotide sequence ID" value="NZ_ALOY01000164.1"/>
</dbReference>
<keyword evidence="1 3" id="KW-0808">Transferase</keyword>
<dbReference type="Gene3D" id="1.25.40.10">
    <property type="entry name" value="Tetratricopeptide repeat domain"/>
    <property type="match status" value="2"/>
</dbReference>
<dbReference type="Pfam" id="PF13432">
    <property type="entry name" value="TPR_16"/>
    <property type="match status" value="1"/>
</dbReference>
<keyword evidence="2" id="KW-0802">TPR repeat</keyword>
<dbReference type="Gene3D" id="3.40.50.300">
    <property type="entry name" value="P-loop containing nucleotide triphosphate hydrolases"/>
    <property type="match status" value="1"/>
</dbReference>
<dbReference type="Proteomes" id="UP000027987">
    <property type="component" value="Chromosome"/>
</dbReference>
<proteinExistence type="predicted"/>
<dbReference type="SMART" id="SM00028">
    <property type="entry name" value="TPR"/>
    <property type="match status" value="4"/>
</dbReference>
<dbReference type="GO" id="GO:0008476">
    <property type="term" value="F:protein-tyrosine sulfotransferase activity"/>
    <property type="evidence" value="ECO:0007669"/>
    <property type="project" value="InterPro"/>
</dbReference>
<dbReference type="InterPro" id="IPR019734">
    <property type="entry name" value="TPR_rpt"/>
</dbReference>
<dbReference type="AlphaFoldDB" id="A0A075K3J3"/>
<dbReference type="InterPro" id="IPR011990">
    <property type="entry name" value="TPR-like_helical_dom_sf"/>
</dbReference>
<gene>
    <name evidence="3" type="ORF">HY57_05520</name>
</gene>
<accession>A0A075K3J3</accession>